<keyword evidence="2" id="KW-1133">Transmembrane helix</keyword>
<feature type="region of interest" description="Disordered" evidence="1">
    <location>
        <begin position="815"/>
        <end position="838"/>
    </location>
</feature>
<feature type="transmembrane region" description="Helical" evidence="2">
    <location>
        <begin position="161"/>
        <end position="183"/>
    </location>
</feature>
<evidence type="ECO:0000256" key="1">
    <source>
        <dbReference type="SAM" id="MobiDB-lite"/>
    </source>
</evidence>
<dbReference type="Proteomes" id="UP000054481">
    <property type="component" value="Unassembled WGS sequence"/>
</dbReference>
<feature type="transmembrane region" description="Helical" evidence="2">
    <location>
        <begin position="235"/>
        <end position="257"/>
    </location>
</feature>
<feature type="transmembrane region" description="Helical" evidence="2">
    <location>
        <begin position="124"/>
        <end position="146"/>
    </location>
</feature>
<accession>A0A0F7ZYN6</accession>
<dbReference type="Pfam" id="PF03707">
    <property type="entry name" value="MHYT"/>
    <property type="match status" value="1"/>
</dbReference>
<evidence type="ECO:0000256" key="2">
    <source>
        <dbReference type="SAM" id="Phobius"/>
    </source>
</evidence>
<organism evidence="4 5">
    <name type="scientific">Hirsutella minnesotensis 3608</name>
    <dbReference type="NCBI Taxonomy" id="1043627"/>
    <lineage>
        <taxon>Eukaryota</taxon>
        <taxon>Fungi</taxon>
        <taxon>Dikarya</taxon>
        <taxon>Ascomycota</taxon>
        <taxon>Pezizomycotina</taxon>
        <taxon>Sordariomycetes</taxon>
        <taxon>Hypocreomycetidae</taxon>
        <taxon>Hypocreales</taxon>
        <taxon>Ophiocordycipitaceae</taxon>
        <taxon>Hirsutella</taxon>
    </lineage>
</organism>
<feature type="compositionally biased region" description="Polar residues" evidence="1">
    <location>
        <begin position="429"/>
        <end position="447"/>
    </location>
</feature>
<feature type="transmembrane region" description="Helical" evidence="2">
    <location>
        <begin position="20"/>
        <end position="43"/>
    </location>
</feature>
<proteinExistence type="predicted"/>
<dbReference type="OrthoDB" id="264015at2759"/>
<dbReference type="EMBL" id="KQ030542">
    <property type="protein sequence ID" value="KJZ72787.1"/>
    <property type="molecule type" value="Genomic_DNA"/>
</dbReference>
<feature type="region of interest" description="Disordered" evidence="1">
    <location>
        <begin position="712"/>
        <end position="803"/>
    </location>
</feature>
<gene>
    <name evidence="4" type="ORF">HIM_07862</name>
</gene>
<feature type="region of interest" description="Disordered" evidence="1">
    <location>
        <begin position="408"/>
        <end position="447"/>
    </location>
</feature>
<keyword evidence="5" id="KW-1185">Reference proteome</keyword>
<dbReference type="PANTHER" id="PTHR35152:SF1">
    <property type="entry name" value="DOMAIN SIGNALLING PROTEIN, PUTATIVE (AFU_ORTHOLOGUE AFUA_5G11310)-RELATED"/>
    <property type="match status" value="1"/>
</dbReference>
<sequence>MATGEELFQQYEGHFVPYSFQGGFVFLSYAVSLIGVGSTLELIRRQTSNKGFHNLILLTGAAISMGGIAIWAMHYIGNRAIVILNGEPELQIAYSTCLTVVSLFVPLVAQFLAFFLISSHGRVCWVRIILSGALSGATLVGMHYLADASIRNYRPVYSPGYVVGASLIAVIANITVLACFFVFEAAWTNVWWRRIWSANVLAGAVSGVHWCAASGTKYRLLHLYQPADGMSRNSSLIAVICLSVVAFVVLIVSTLYSHWVKTDYARKAQKVVLAAAVFDERGRIMVNQDGLLPSEVITDTFIPTTSNDNLDTSNPVFHWMFWASRNWNRISTVVDSMERHVASLSSSKFARKMKLKLLGDNGEAVDNYSTILCELFCLAASSLSSRMKESLDTSGHLWDEVFTTGDNCGPRRQSTATEFDSKSELPSHRMSSSTNNSQTDLNANAQSDEQGKGSLMFLVRHINGRRDMEHLEAAGFRFAELHHVLDTIHSSMQIKTRDFAARLRHMSNRSEVNKSLTPGVHLGLFAVRARLDYGGFDVLVQKNARNLLPSVPVALGRLEPWHKELLRSLQGLTAQVIVSKLEEGGFGPGGGTLFARQLRDAVASLRLWINDSLFDEARLVPRVIRVPCAPDAEESSCSLIAFQTVLPIYSNLNFQNMEAIPLQFFKIRQHTTRDFFAHGSPSVNPSANSDLDMSIMQFPPNDMPFNPMTGSPAQPTLKELAKPGRPFNKGGPVPTGSHQNLAKRFQGIPSSAHGNHSRLNGWNSSSFSLNRRGEPGSSRGMPFDKRDGASSRNAANRPGQGNIWVSQEVVVDYHESDDGHKYSQASEQPPGHLNLEQGATPRAGYAFAPSVEESYTVTATGHAKHVSEKDESSMHFADELLAFSMKKYNRRHK</sequence>
<dbReference type="PROSITE" id="PS50924">
    <property type="entry name" value="MHYT"/>
    <property type="match status" value="1"/>
</dbReference>
<reference evidence="4 5" key="1">
    <citation type="journal article" date="2014" name="Genome Biol. Evol.">
        <title>Comparative genomics and transcriptomics analyses reveal divergent lifestyle features of nematode endoparasitic fungus Hirsutella minnesotensis.</title>
        <authorList>
            <person name="Lai Y."/>
            <person name="Liu K."/>
            <person name="Zhang X."/>
            <person name="Zhang X."/>
            <person name="Li K."/>
            <person name="Wang N."/>
            <person name="Shu C."/>
            <person name="Wu Y."/>
            <person name="Wang C."/>
            <person name="Bushley K.E."/>
            <person name="Xiang M."/>
            <person name="Liu X."/>
        </authorList>
    </citation>
    <scope>NUCLEOTIDE SEQUENCE [LARGE SCALE GENOMIC DNA]</scope>
    <source>
        <strain evidence="4 5">3608</strain>
    </source>
</reference>
<dbReference type="InterPro" id="IPR005330">
    <property type="entry name" value="MHYT_dom"/>
</dbReference>
<protein>
    <recommendedName>
        <fullName evidence="3">MHYT domain-containing protein</fullName>
    </recommendedName>
</protein>
<feature type="domain" description="MHYT" evidence="3">
    <location>
        <begin position="20"/>
        <end position="219"/>
    </location>
</feature>
<keyword evidence="2" id="KW-0472">Membrane</keyword>
<keyword evidence="2" id="KW-0812">Transmembrane</keyword>
<feature type="transmembrane region" description="Helical" evidence="2">
    <location>
        <begin position="55"/>
        <end position="72"/>
    </location>
</feature>
<evidence type="ECO:0000259" key="3">
    <source>
        <dbReference type="PROSITE" id="PS50924"/>
    </source>
</evidence>
<dbReference type="PANTHER" id="PTHR35152">
    <property type="entry name" value="DOMAIN SIGNALLING PROTEIN, PUTATIVE (AFU_ORTHOLOGUE AFUA_5G11310)-RELATED"/>
    <property type="match status" value="1"/>
</dbReference>
<dbReference type="AlphaFoldDB" id="A0A0F7ZYN6"/>
<feature type="transmembrane region" description="Helical" evidence="2">
    <location>
        <begin position="92"/>
        <end position="117"/>
    </location>
</feature>
<evidence type="ECO:0000313" key="5">
    <source>
        <dbReference type="Proteomes" id="UP000054481"/>
    </source>
</evidence>
<feature type="compositionally biased region" description="Polar residues" evidence="1">
    <location>
        <begin position="748"/>
        <end position="769"/>
    </location>
</feature>
<evidence type="ECO:0000313" key="4">
    <source>
        <dbReference type="EMBL" id="KJZ72787.1"/>
    </source>
</evidence>
<name>A0A0F7ZYN6_9HYPO</name>